<gene>
    <name evidence="4" type="ORF">CYY_002476</name>
</gene>
<name>A0A8J4PZC2_9MYCE</name>
<evidence type="ECO:0000256" key="2">
    <source>
        <dbReference type="ARBA" id="ARBA00022737"/>
    </source>
</evidence>
<feature type="repeat" description="WD" evidence="3">
    <location>
        <begin position="141"/>
        <end position="183"/>
    </location>
</feature>
<keyword evidence="1 3" id="KW-0853">WD repeat</keyword>
<dbReference type="PROSITE" id="PS50294">
    <property type="entry name" value="WD_REPEATS_REGION"/>
    <property type="match status" value="1"/>
</dbReference>
<dbReference type="PROSITE" id="PS50082">
    <property type="entry name" value="WD_REPEATS_2"/>
    <property type="match status" value="2"/>
</dbReference>
<dbReference type="SUPFAM" id="SSF50978">
    <property type="entry name" value="WD40 repeat-like"/>
    <property type="match status" value="1"/>
</dbReference>
<comment type="caution">
    <text evidence="4">The sequence shown here is derived from an EMBL/GenBank/DDBJ whole genome shotgun (WGS) entry which is preliminary data.</text>
</comment>
<keyword evidence="2" id="KW-0677">Repeat</keyword>
<dbReference type="InterPro" id="IPR001680">
    <property type="entry name" value="WD40_rpt"/>
</dbReference>
<dbReference type="InterPro" id="IPR036322">
    <property type="entry name" value="WD40_repeat_dom_sf"/>
</dbReference>
<dbReference type="SMART" id="SM00320">
    <property type="entry name" value="WD40"/>
    <property type="match status" value="6"/>
</dbReference>
<dbReference type="InterPro" id="IPR019775">
    <property type="entry name" value="WD40_repeat_CS"/>
</dbReference>
<dbReference type="EMBL" id="AJWJ01000068">
    <property type="protein sequence ID" value="KAF2076235.1"/>
    <property type="molecule type" value="Genomic_DNA"/>
</dbReference>
<dbReference type="PROSITE" id="PS00678">
    <property type="entry name" value="WD_REPEATS_1"/>
    <property type="match status" value="1"/>
</dbReference>
<organism evidence="4 5">
    <name type="scientific">Polysphondylium violaceum</name>
    <dbReference type="NCBI Taxonomy" id="133409"/>
    <lineage>
        <taxon>Eukaryota</taxon>
        <taxon>Amoebozoa</taxon>
        <taxon>Evosea</taxon>
        <taxon>Eumycetozoa</taxon>
        <taxon>Dictyostelia</taxon>
        <taxon>Dictyosteliales</taxon>
        <taxon>Dictyosteliaceae</taxon>
        <taxon>Polysphondylium</taxon>
    </lineage>
</organism>
<dbReference type="Pfam" id="PF00400">
    <property type="entry name" value="WD40"/>
    <property type="match status" value="3"/>
</dbReference>
<dbReference type="PANTHER" id="PTHR44666">
    <property type="entry name" value="WD REPEAT-CONTAINING PROTEIN 53"/>
    <property type="match status" value="1"/>
</dbReference>
<dbReference type="PANTHER" id="PTHR44666:SF1">
    <property type="entry name" value="WD REPEAT-CONTAINING PROTEIN 53"/>
    <property type="match status" value="1"/>
</dbReference>
<dbReference type="OrthoDB" id="2161379at2759"/>
<evidence type="ECO:0000256" key="1">
    <source>
        <dbReference type="ARBA" id="ARBA00022574"/>
    </source>
</evidence>
<dbReference type="PRINTS" id="PR00320">
    <property type="entry name" value="GPROTEINBRPT"/>
</dbReference>
<evidence type="ECO:0000313" key="4">
    <source>
        <dbReference type="EMBL" id="KAF2076235.1"/>
    </source>
</evidence>
<evidence type="ECO:0000256" key="3">
    <source>
        <dbReference type="PROSITE-ProRule" id="PRU00221"/>
    </source>
</evidence>
<dbReference type="InterPro" id="IPR015943">
    <property type="entry name" value="WD40/YVTN_repeat-like_dom_sf"/>
</dbReference>
<keyword evidence="5" id="KW-1185">Reference proteome</keyword>
<evidence type="ECO:0000313" key="5">
    <source>
        <dbReference type="Proteomes" id="UP000695562"/>
    </source>
</evidence>
<proteinExistence type="predicted"/>
<evidence type="ECO:0008006" key="6">
    <source>
        <dbReference type="Google" id="ProtNLM"/>
    </source>
</evidence>
<reference evidence="4" key="1">
    <citation type="submission" date="2020-01" db="EMBL/GenBank/DDBJ databases">
        <title>Development of genomics and gene disruption for Polysphondylium violaceum indicates a role for the polyketide synthase stlB in stalk morphogenesis.</title>
        <authorList>
            <person name="Narita B."/>
            <person name="Kawabe Y."/>
            <person name="Kin K."/>
            <person name="Saito T."/>
            <person name="Gibbs R."/>
            <person name="Kuspa A."/>
            <person name="Muzny D."/>
            <person name="Queller D."/>
            <person name="Richards S."/>
            <person name="Strassman J."/>
            <person name="Sucgang R."/>
            <person name="Worley K."/>
            <person name="Schaap P."/>
        </authorList>
    </citation>
    <scope>NUCLEOTIDE SEQUENCE</scope>
    <source>
        <strain evidence="4">QSvi11</strain>
    </source>
</reference>
<feature type="repeat" description="WD" evidence="3">
    <location>
        <begin position="8"/>
        <end position="49"/>
    </location>
</feature>
<sequence>MTLIQSKLSGHSDSIIYVDAHKTKELLASSSDDGTVRLWDLKTNRTIKSIVGVFSTDIPATSLCFDNDYLLYCSHSTDIYSFDMRNESVIIKESTKQYKYNSEGINQLAFDSKYQQLGACDDSGQIKIIDIAKNKLTETLNKKHTNICSTIAFRPNSKNELISGSMDYSILHWDFLKNRVFHKESYQTIVNKKQQQEEEQGLQQNQILNPPFVNSVDVSTNGKYVAVGVGDGSLLINEISSFKQYVKISGAHRSSISQVHYPRYNSSTENYKQLISIGNVDKRIIMWDVSEEKNKQVEEMASKSTATEQENLLSTPEFITDRILINTLHYTRINYMTTSPLIPNTLYIGDLSNDLVMLKIVD</sequence>
<dbReference type="Gene3D" id="2.130.10.10">
    <property type="entry name" value="YVTN repeat-like/Quinoprotein amine dehydrogenase"/>
    <property type="match status" value="2"/>
</dbReference>
<dbReference type="Proteomes" id="UP000695562">
    <property type="component" value="Unassembled WGS sequence"/>
</dbReference>
<dbReference type="InterPro" id="IPR042453">
    <property type="entry name" value="WDR53"/>
</dbReference>
<accession>A0A8J4PZC2</accession>
<dbReference type="AlphaFoldDB" id="A0A8J4PZC2"/>
<dbReference type="InterPro" id="IPR020472">
    <property type="entry name" value="WD40_PAC1"/>
</dbReference>
<protein>
    <recommendedName>
        <fullName evidence="6">WD40 repeat-containing protein</fullName>
    </recommendedName>
</protein>